<accession>A0A816EJZ4</accession>
<evidence type="ECO:0008006" key="6">
    <source>
        <dbReference type="Google" id="ProtNLM"/>
    </source>
</evidence>
<proteinExistence type="predicted"/>
<protein>
    <recommendedName>
        <fullName evidence="6">NAD(+)--protein-arginine ADP-ribosyltransferase</fullName>
    </recommendedName>
</protein>
<gene>
    <name evidence="1" type="ORF">BJG266_LOCUS43749</name>
    <name evidence="2" type="ORF">BJG266_LOCUS43751</name>
    <name evidence="3" type="ORF">QVE165_LOCUS60679</name>
    <name evidence="4" type="ORF">QVE165_LOCUS60681</name>
</gene>
<dbReference type="SUPFAM" id="SSF56399">
    <property type="entry name" value="ADP-ribosylation"/>
    <property type="match status" value="1"/>
</dbReference>
<evidence type="ECO:0000313" key="5">
    <source>
        <dbReference type="Proteomes" id="UP000663832"/>
    </source>
</evidence>
<reference evidence="3" key="1">
    <citation type="submission" date="2021-02" db="EMBL/GenBank/DDBJ databases">
        <authorList>
            <person name="Nowell W R."/>
        </authorList>
    </citation>
    <scope>NUCLEOTIDE SEQUENCE</scope>
</reference>
<sequence>MAHRNADGLGLMYMIDKDDLDRLNKRVPHNGIFQLMQHANIGDPNMRLQHCCYVQLVGKIPNYYSKQLSSNFQSEDVEKHLESAILYQNATQLLQKREEFAVVEDDFGPALSEMLIRSKKPSYSNLVEACRKYDSDNIKEHVTTSNESHHHFLEKRINQDDAKAYAFAIAFYTGTYSEMISLNADKFARRWQSTKAINADIVQVDDNAAMIMYYLIKGLSHINFYWGRVVRYVNLSNKDLEDYKPGEIITWLQFSSSDKGDDSSDKRLTYFNKRNTKFIIHSLTGRSIRDYSNCFQEEDEVLFLPHSTFLHVVLWVDDHIFHDWWENKGHMEKASTLGTQLNVHFIPKSSTEAAVSFLRSEFGKRLKCSDTFRIVTDMNRDNESSPSDAGARLLYELRRLGFHQKCLIFTSNASEGRRKLNMAFQGYQLNDIEVTVNPADLEQFVLFK</sequence>
<dbReference type="EMBL" id="CAJNOI010003255">
    <property type="protein sequence ID" value="CAF1511515.1"/>
    <property type="molecule type" value="Genomic_DNA"/>
</dbReference>
<evidence type="ECO:0000313" key="2">
    <source>
        <dbReference type="EMBL" id="CAF1511554.1"/>
    </source>
</evidence>
<dbReference type="EMBL" id="CAJNOM010003601">
    <property type="protein sequence ID" value="CAF1647429.1"/>
    <property type="molecule type" value="Genomic_DNA"/>
</dbReference>
<dbReference type="EMBL" id="CAJNOM010003602">
    <property type="protein sequence ID" value="CAF1647440.1"/>
    <property type="molecule type" value="Genomic_DNA"/>
</dbReference>
<organism evidence="3 5">
    <name type="scientific">Adineta steineri</name>
    <dbReference type="NCBI Taxonomy" id="433720"/>
    <lineage>
        <taxon>Eukaryota</taxon>
        <taxon>Metazoa</taxon>
        <taxon>Spiralia</taxon>
        <taxon>Gnathifera</taxon>
        <taxon>Rotifera</taxon>
        <taxon>Eurotatoria</taxon>
        <taxon>Bdelloidea</taxon>
        <taxon>Adinetida</taxon>
        <taxon>Adinetidae</taxon>
        <taxon>Adineta</taxon>
    </lineage>
</organism>
<dbReference type="Proteomes" id="UP000663877">
    <property type="component" value="Unassembled WGS sequence"/>
</dbReference>
<name>A0A816EJZ4_9BILA</name>
<dbReference type="EMBL" id="CAJNOI010003256">
    <property type="protein sequence ID" value="CAF1511554.1"/>
    <property type="molecule type" value="Genomic_DNA"/>
</dbReference>
<comment type="caution">
    <text evidence="3">The sequence shown here is derived from an EMBL/GenBank/DDBJ whole genome shotgun (WGS) entry which is preliminary data.</text>
</comment>
<dbReference type="AlphaFoldDB" id="A0A816EJZ4"/>
<dbReference type="Proteomes" id="UP000663832">
    <property type="component" value="Unassembled WGS sequence"/>
</dbReference>
<keyword evidence="5" id="KW-1185">Reference proteome</keyword>
<evidence type="ECO:0000313" key="4">
    <source>
        <dbReference type="EMBL" id="CAF1647440.1"/>
    </source>
</evidence>
<dbReference type="Gene3D" id="3.90.176.10">
    <property type="entry name" value="Toxin ADP-ribosyltransferase, Chain A, domain 1"/>
    <property type="match status" value="1"/>
</dbReference>
<evidence type="ECO:0000313" key="3">
    <source>
        <dbReference type="EMBL" id="CAF1647429.1"/>
    </source>
</evidence>
<evidence type="ECO:0000313" key="1">
    <source>
        <dbReference type="EMBL" id="CAF1511515.1"/>
    </source>
</evidence>
<dbReference type="OrthoDB" id="10004020at2759"/>